<dbReference type="Proteomes" id="UP000001542">
    <property type="component" value="Unassembled WGS sequence"/>
</dbReference>
<dbReference type="VEuPathDB" id="TrichDB:TVAG_001580"/>
<evidence type="ECO:0000256" key="4">
    <source>
        <dbReference type="SAM" id="MobiDB-lite"/>
    </source>
</evidence>
<dbReference type="Gene3D" id="3.30.70.330">
    <property type="match status" value="2"/>
</dbReference>
<dbReference type="PANTHER" id="PTHR23189">
    <property type="entry name" value="RNA RECOGNITION MOTIF-CONTAINING"/>
    <property type="match status" value="1"/>
</dbReference>
<feature type="domain" description="RRM" evidence="5">
    <location>
        <begin position="171"/>
        <end position="244"/>
    </location>
</feature>
<organism evidence="6 7">
    <name type="scientific">Trichomonas vaginalis (strain ATCC PRA-98 / G3)</name>
    <dbReference type="NCBI Taxonomy" id="412133"/>
    <lineage>
        <taxon>Eukaryota</taxon>
        <taxon>Metamonada</taxon>
        <taxon>Parabasalia</taxon>
        <taxon>Trichomonadida</taxon>
        <taxon>Trichomonadidae</taxon>
        <taxon>Trichomonas</taxon>
    </lineage>
</organism>
<dbReference type="GO" id="GO:0003723">
    <property type="term" value="F:RNA binding"/>
    <property type="evidence" value="ECO:0000318"/>
    <property type="project" value="GO_Central"/>
</dbReference>
<evidence type="ECO:0000256" key="1">
    <source>
        <dbReference type="ARBA" id="ARBA00022737"/>
    </source>
</evidence>
<dbReference type="eggNOG" id="KOG4660">
    <property type="taxonomic scope" value="Eukaryota"/>
</dbReference>
<protein>
    <recommendedName>
        <fullName evidence="5">RRM domain-containing protein</fullName>
    </recommendedName>
</protein>
<evidence type="ECO:0000313" key="7">
    <source>
        <dbReference type="Proteomes" id="UP000001542"/>
    </source>
</evidence>
<dbReference type="CDD" id="cd12276">
    <property type="entry name" value="RRM2_MEI2_EAR1_like"/>
    <property type="match status" value="1"/>
</dbReference>
<gene>
    <name evidence="6" type="ORF">TVAG_001580</name>
</gene>
<dbReference type="VEuPathDB" id="TrichDB:TVAGG3_0315810"/>
<dbReference type="KEGG" id="tva:4749694"/>
<accession>A2FSW7</accession>
<dbReference type="CDD" id="cd00590">
    <property type="entry name" value="RRM_SF"/>
    <property type="match status" value="1"/>
</dbReference>
<dbReference type="InParanoid" id="A2FSW7"/>
<dbReference type="InterPro" id="IPR035979">
    <property type="entry name" value="RBD_domain_sf"/>
</dbReference>
<evidence type="ECO:0000256" key="2">
    <source>
        <dbReference type="ARBA" id="ARBA00022884"/>
    </source>
</evidence>
<dbReference type="Pfam" id="PF13893">
    <property type="entry name" value="RRM_5"/>
    <property type="match status" value="1"/>
</dbReference>
<dbReference type="FunFam" id="3.30.70.330:FF:000101">
    <property type="entry name" value="Protein MEI2-like 1"/>
    <property type="match status" value="1"/>
</dbReference>
<keyword evidence="1" id="KW-0677">Repeat</keyword>
<keyword evidence="7" id="KW-1185">Reference proteome</keyword>
<dbReference type="InterPro" id="IPR012677">
    <property type="entry name" value="Nucleotide-bd_a/b_plait_sf"/>
</dbReference>
<dbReference type="SMART" id="SM00360">
    <property type="entry name" value="RRM"/>
    <property type="match status" value="2"/>
</dbReference>
<reference evidence="6" key="2">
    <citation type="journal article" date="2007" name="Science">
        <title>Draft genome sequence of the sexually transmitted pathogen Trichomonas vaginalis.</title>
        <authorList>
            <person name="Carlton J.M."/>
            <person name="Hirt R.P."/>
            <person name="Silva J.C."/>
            <person name="Delcher A.L."/>
            <person name="Schatz M."/>
            <person name="Zhao Q."/>
            <person name="Wortman J.R."/>
            <person name="Bidwell S.L."/>
            <person name="Alsmark U.C.M."/>
            <person name="Besteiro S."/>
            <person name="Sicheritz-Ponten T."/>
            <person name="Noel C.J."/>
            <person name="Dacks J.B."/>
            <person name="Foster P.G."/>
            <person name="Simillion C."/>
            <person name="Van de Peer Y."/>
            <person name="Miranda-Saavedra D."/>
            <person name="Barton G.J."/>
            <person name="Westrop G.D."/>
            <person name="Mueller S."/>
            <person name="Dessi D."/>
            <person name="Fiori P.L."/>
            <person name="Ren Q."/>
            <person name="Paulsen I."/>
            <person name="Zhang H."/>
            <person name="Bastida-Corcuera F.D."/>
            <person name="Simoes-Barbosa A."/>
            <person name="Brown M.T."/>
            <person name="Hayes R.D."/>
            <person name="Mukherjee M."/>
            <person name="Okumura C.Y."/>
            <person name="Schneider R."/>
            <person name="Smith A.J."/>
            <person name="Vanacova S."/>
            <person name="Villalvazo M."/>
            <person name="Haas B.J."/>
            <person name="Pertea M."/>
            <person name="Feldblyum T.V."/>
            <person name="Utterback T.R."/>
            <person name="Shu C.L."/>
            <person name="Osoegawa K."/>
            <person name="de Jong P.J."/>
            <person name="Hrdy I."/>
            <person name="Horvathova L."/>
            <person name="Zubacova Z."/>
            <person name="Dolezal P."/>
            <person name="Malik S.B."/>
            <person name="Logsdon J.M. Jr."/>
            <person name="Henze K."/>
            <person name="Gupta A."/>
            <person name="Wang C.C."/>
            <person name="Dunne R.L."/>
            <person name="Upcroft J.A."/>
            <person name="Upcroft P."/>
            <person name="White O."/>
            <person name="Salzberg S.L."/>
            <person name="Tang P."/>
            <person name="Chiu C.-H."/>
            <person name="Lee Y.-S."/>
            <person name="Embley T.M."/>
            <person name="Coombs G.H."/>
            <person name="Mottram J.C."/>
            <person name="Tachezy J."/>
            <person name="Fraser-Liggett C.M."/>
            <person name="Johnson P.J."/>
        </authorList>
    </citation>
    <scope>NUCLEOTIDE SEQUENCE [LARGE SCALE GENOMIC DNA]</scope>
    <source>
        <strain evidence="6">G3</strain>
    </source>
</reference>
<reference evidence="6" key="1">
    <citation type="submission" date="2006-10" db="EMBL/GenBank/DDBJ databases">
        <authorList>
            <person name="Amadeo P."/>
            <person name="Zhao Q."/>
            <person name="Wortman J."/>
            <person name="Fraser-Liggett C."/>
            <person name="Carlton J."/>
        </authorList>
    </citation>
    <scope>NUCLEOTIDE SEQUENCE</scope>
    <source>
        <strain evidence="6">G3</strain>
    </source>
</reference>
<evidence type="ECO:0000256" key="3">
    <source>
        <dbReference type="PROSITE-ProRule" id="PRU00176"/>
    </source>
</evidence>
<dbReference type="RefSeq" id="XP_001304919.1">
    <property type="nucleotide sequence ID" value="XM_001304918.1"/>
</dbReference>
<dbReference type="InterPro" id="IPR000504">
    <property type="entry name" value="RRM_dom"/>
</dbReference>
<dbReference type="AlphaFoldDB" id="A2FSW7"/>
<evidence type="ECO:0000313" key="6">
    <source>
        <dbReference type="EMBL" id="EAX91989.1"/>
    </source>
</evidence>
<proteinExistence type="predicted"/>
<dbReference type="OrthoDB" id="10265654at2759"/>
<name>A2FSW7_TRIV3</name>
<sequence length="257" mass="29362">MFSDDWGDFVQTPPQMNSFVQLAMQDSPDIPSTILPIYPSFMPRSPSLPTFLSQDPTSTLEFLGLETPSNEKEVIDKRECPEIESRTIIIKNLPENVSLEFVKGFIPTTVPMKSVQKIQKKYVLIEFFDLRHAQYFRHHLDKQMLTGVPMEVRYSPPPPNSTPSQKPPNNGTIVLFHLDPSITNTQLESIFCSFGEIRQIRGTPSKPSQRFIEYWDTRCAQTALKTMNGKMLLGTKISIEFSIPGGLRKNFTKQRFT</sequence>
<dbReference type="STRING" id="5722.A2FSW7"/>
<feature type="region of interest" description="Disordered" evidence="4">
    <location>
        <begin position="151"/>
        <end position="170"/>
    </location>
</feature>
<keyword evidence="2 3" id="KW-0694">RNA-binding</keyword>
<dbReference type="SMR" id="A2FSW7"/>
<evidence type="ECO:0000259" key="5">
    <source>
        <dbReference type="PROSITE" id="PS50102"/>
    </source>
</evidence>
<dbReference type="SUPFAM" id="SSF54928">
    <property type="entry name" value="RNA-binding domain, RBD"/>
    <property type="match status" value="1"/>
</dbReference>
<dbReference type="EMBL" id="DS113997">
    <property type="protein sequence ID" value="EAX91989.1"/>
    <property type="molecule type" value="Genomic_DNA"/>
</dbReference>
<dbReference type="PROSITE" id="PS50102">
    <property type="entry name" value="RRM"/>
    <property type="match status" value="1"/>
</dbReference>